<keyword evidence="4" id="KW-0804">Transcription</keyword>
<evidence type="ECO:0000256" key="3">
    <source>
        <dbReference type="ARBA" id="ARBA00023125"/>
    </source>
</evidence>
<dbReference type="SUPFAM" id="SSF46785">
    <property type="entry name" value="Winged helix' DNA-binding domain"/>
    <property type="match status" value="1"/>
</dbReference>
<comment type="similarity">
    <text evidence="1">Belongs to the LysR transcriptional regulatory family.</text>
</comment>
<gene>
    <name evidence="6" type="ORF">BLIN101_01695</name>
</gene>
<dbReference type="CDD" id="cd08423">
    <property type="entry name" value="PBP2_LTTR_like_6"/>
    <property type="match status" value="1"/>
</dbReference>
<dbReference type="InterPro" id="IPR036390">
    <property type="entry name" value="WH_DNA-bd_sf"/>
</dbReference>
<protein>
    <submittedName>
        <fullName evidence="6">DNA-binding transcriptional regulator, LysR family</fullName>
    </submittedName>
</protein>
<keyword evidence="2" id="KW-0805">Transcription regulation</keyword>
<reference evidence="6 7" key="1">
    <citation type="submission" date="2017-03" db="EMBL/GenBank/DDBJ databases">
        <authorList>
            <person name="Afonso C.L."/>
            <person name="Miller P.J."/>
            <person name="Scott M.A."/>
            <person name="Spackman E."/>
            <person name="Goraichik I."/>
            <person name="Dimitrov K.M."/>
            <person name="Suarez D.L."/>
            <person name="Swayne D.E."/>
        </authorList>
    </citation>
    <scope>NUCLEOTIDE SEQUENCE [LARGE SCALE GENOMIC DNA]</scope>
    <source>
        <strain evidence="6 7">Mu101</strain>
    </source>
</reference>
<evidence type="ECO:0000256" key="1">
    <source>
        <dbReference type="ARBA" id="ARBA00009437"/>
    </source>
</evidence>
<evidence type="ECO:0000313" key="6">
    <source>
        <dbReference type="EMBL" id="SMX79945.1"/>
    </source>
</evidence>
<accession>A0A2H1IXK5</accession>
<dbReference type="SUPFAM" id="SSF53850">
    <property type="entry name" value="Periplasmic binding protein-like II"/>
    <property type="match status" value="1"/>
</dbReference>
<dbReference type="InterPro" id="IPR036388">
    <property type="entry name" value="WH-like_DNA-bd_sf"/>
</dbReference>
<dbReference type="EMBL" id="FXZA01000007">
    <property type="protein sequence ID" value="SMX79945.1"/>
    <property type="molecule type" value="Genomic_DNA"/>
</dbReference>
<dbReference type="AlphaFoldDB" id="A0A2H1IXK5"/>
<sequence length="310" mass="33363">MIDSRLTMLSMIQRHGTVTAAAHSLRYSPSTVSHQVKQLAAELAVTLLEQHGRNVRLTPAAEALLRHVDVMSAEWELALADLGRFSETVSGSLGLCGFSTAASLLLPPTMRALNKQFPHMQTQTIEAEPSESFDYLLSGDADIGIIVAAPDIPAGGDDRFSHHFLIDDPLDLMVPLDHQLADRASVTIAETVDETWILGRPGTGYHQLVMASCAAAGFAPRIGHFADDWNTGTALVHGGFGVCVASRMSRSQDLHPVRRIPISGDNAPSRHITAVTRTGADARETVAFALETLSVETERLMSRLGEGLRG</sequence>
<dbReference type="GO" id="GO:0003700">
    <property type="term" value="F:DNA-binding transcription factor activity"/>
    <property type="evidence" value="ECO:0007669"/>
    <property type="project" value="InterPro"/>
</dbReference>
<proteinExistence type="inferred from homology"/>
<dbReference type="GO" id="GO:0003677">
    <property type="term" value="F:DNA binding"/>
    <property type="evidence" value="ECO:0007669"/>
    <property type="project" value="UniProtKB-KW"/>
</dbReference>
<dbReference type="Gene3D" id="1.10.10.10">
    <property type="entry name" value="Winged helix-like DNA-binding domain superfamily/Winged helix DNA-binding domain"/>
    <property type="match status" value="1"/>
</dbReference>
<dbReference type="PANTHER" id="PTHR30346">
    <property type="entry name" value="TRANSCRIPTIONAL DUAL REGULATOR HCAR-RELATED"/>
    <property type="match status" value="1"/>
</dbReference>
<dbReference type="Gene3D" id="3.40.190.10">
    <property type="entry name" value="Periplasmic binding protein-like II"/>
    <property type="match status" value="2"/>
</dbReference>
<evidence type="ECO:0000256" key="4">
    <source>
        <dbReference type="ARBA" id="ARBA00023163"/>
    </source>
</evidence>
<keyword evidence="3 6" id="KW-0238">DNA-binding</keyword>
<dbReference type="RefSeq" id="WP_101594854.1">
    <property type="nucleotide sequence ID" value="NZ_FXZA01000007.1"/>
</dbReference>
<dbReference type="Pfam" id="PF00126">
    <property type="entry name" value="HTH_1"/>
    <property type="match status" value="1"/>
</dbReference>
<dbReference type="PANTHER" id="PTHR30346:SF29">
    <property type="entry name" value="LYSR SUBSTRATE-BINDING"/>
    <property type="match status" value="1"/>
</dbReference>
<evidence type="ECO:0000259" key="5">
    <source>
        <dbReference type="PROSITE" id="PS50931"/>
    </source>
</evidence>
<organism evidence="6 7">
    <name type="scientific">Brevibacterium linens</name>
    <dbReference type="NCBI Taxonomy" id="1703"/>
    <lineage>
        <taxon>Bacteria</taxon>
        <taxon>Bacillati</taxon>
        <taxon>Actinomycetota</taxon>
        <taxon>Actinomycetes</taxon>
        <taxon>Micrococcales</taxon>
        <taxon>Brevibacteriaceae</taxon>
        <taxon>Brevibacterium</taxon>
    </lineage>
</organism>
<dbReference type="Pfam" id="PF03466">
    <property type="entry name" value="LysR_substrate"/>
    <property type="match status" value="1"/>
</dbReference>
<evidence type="ECO:0000256" key="2">
    <source>
        <dbReference type="ARBA" id="ARBA00023015"/>
    </source>
</evidence>
<feature type="domain" description="HTH lysR-type" evidence="5">
    <location>
        <begin position="1"/>
        <end position="58"/>
    </location>
</feature>
<dbReference type="GO" id="GO:0032993">
    <property type="term" value="C:protein-DNA complex"/>
    <property type="evidence" value="ECO:0007669"/>
    <property type="project" value="TreeGrafter"/>
</dbReference>
<evidence type="ECO:0000313" key="7">
    <source>
        <dbReference type="Proteomes" id="UP000234498"/>
    </source>
</evidence>
<dbReference type="PROSITE" id="PS50931">
    <property type="entry name" value="HTH_LYSR"/>
    <property type="match status" value="1"/>
</dbReference>
<dbReference type="InterPro" id="IPR000847">
    <property type="entry name" value="LysR_HTH_N"/>
</dbReference>
<dbReference type="InterPro" id="IPR005119">
    <property type="entry name" value="LysR_subst-bd"/>
</dbReference>
<dbReference type="OrthoDB" id="4131546at2"/>
<dbReference type="Proteomes" id="UP000234498">
    <property type="component" value="Unassembled WGS sequence"/>
</dbReference>
<name>A0A2H1IXK5_BRELN</name>